<dbReference type="RefSeq" id="WP_181689951.1">
    <property type="nucleotide sequence ID" value="NZ_CP076683.1"/>
</dbReference>
<reference evidence="1 2" key="1">
    <citation type="submission" date="2021-06" db="EMBL/GenBank/DDBJ databases">
        <title>Microbial metabolic specificity influences pelagic lipid remineralization.</title>
        <authorList>
            <person name="Behrendt L."/>
            <person name="Hunter J.E."/>
            <person name="Alcolombri U."/>
            <person name="Smriga S."/>
            <person name="Mincer T."/>
            <person name="Lowenstein D.P."/>
            <person name="Peaudecerf F.J."/>
            <person name="Fernandez V.I."/>
            <person name="Fredricks H."/>
            <person name="Almblad H."/>
            <person name="Harrison J.J."/>
            <person name="Stocker R."/>
            <person name="Van Mooy B.A.S."/>
        </authorList>
    </citation>
    <scope>NUCLEOTIDE SEQUENCE [LARGE SCALE GENOMIC DNA]</scope>
    <source>
        <strain evidence="1 2">A252</strain>
    </source>
</reference>
<dbReference type="Proteomes" id="UP000683436">
    <property type="component" value="Chromosome"/>
</dbReference>
<accession>A0ABX8J261</accession>
<organism evidence="1 2">
    <name type="scientific">Stutzerimonas zhaodongensis</name>
    <dbReference type="NCBI Taxonomy" id="1176257"/>
    <lineage>
        <taxon>Bacteria</taxon>
        <taxon>Pseudomonadati</taxon>
        <taxon>Pseudomonadota</taxon>
        <taxon>Gammaproteobacteria</taxon>
        <taxon>Pseudomonadales</taxon>
        <taxon>Pseudomonadaceae</taxon>
        <taxon>Stutzerimonas</taxon>
    </lineage>
</organism>
<sequence length="46" mass="4938">MNTETLKVKLIGKAGAVLGWLNLPGTAKLADLELLRNLGAHRLEVV</sequence>
<evidence type="ECO:0000313" key="2">
    <source>
        <dbReference type="Proteomes" id="UP000683436"/>
    </source>
</evidence>
<gene>
    <name evidence="1" type="ORF">KQ248_13005</name>
</gene>
<proteinExistence type="predicted"/>
<dbReference type="EMBL" id="CP076683">
    <property type="protein sequence ID" value="QWV19441.1"/>
    <property type="molecule type" value="Genomic_DNA"/>
</dbReference>
<keyword evidence="2" id="KW-1185">Reference proteome</keyword>
<evidence type="ECO:0000313" key="1">
    <source>
        <dbReference type="EMBL" id="QWV19441.1"/>
    </source>
</evidence>
<protein>
    <submittedName>
        <fullName evidence="1">Uncharacterized protein</fullName>
    </submittedName>
</protein>
<name>A0ABX8J261_9GAMM</name>